<name>A0A098R1B0_9SPIO</name>
<comment type="caution">
    <text evidence="3">The sequence shown here is derived from an EMBL/GenBank/DDBJ whole genome shotgun (WGS) entry which is preliminary data.</text>
</comment>
<dbReference type="EMBL" id="JNUP01000003">
    <property type="protein sequence ID" value="KGE73764.1"/>
    <property type="molecule type" value="Genomic_DNA"/>
</dbReference>
<protein>
    <submittedName>
        <fullName evidence="3">Uncharacterized protein</fullName>
    </submittedName>
</protein>
<evidence type="ECO:0000256" key="2">
    <source>
        <dbReference type="SAM" id="SignalP"/>
    </source>
</evidence>
<feature type="compositionally biased region" description="Low complexity" evidence="1">
    <location>
        <begin position="289"/>
        <end position="304"/>
    </location>
</feature>
<feature type="signal peptide" evidence="2">
    <location>
        <begin position="1"/>
        <end position="31"/>
    </location>
</feature>
<reference evidence="3 4" key="1">
    <citation type="submission" date="2014-05" db="EMBL/GenBank/DDBJ databases">
        <title>De novo Genome Sequence of Spirocheata sp.</title>
        <authorList>
            <person name="Shivani Y."/>
            <person name="Subhash Y."/>
            <person name="Tushar L."/>
            <person name="Sasikala C."/>
            <person name="Ramana C.V."/>
        </authorList>
    </citation>
    <scope>NUCLEOTIDE SEQUENCE [LARGE SCALE GENOMIC DNA]</scope>
    <source>
        <strain evidence="3 4">JC230</strain>
    </source>
</reference>
<dbReference type="STRING" id="1480694.DC28_00610"/>
<sequence length="376" mass="40473">MDDSNGMKRRLQSLCFFGLLLLAAPGLFSQAGGTITVQNFSDVLMYVTTLPVTIQEFRELQTNPAKAATLAEELFPQMETILPGSYLPNLPSFTGETLILALQAESASAGYPISVKLIPGGSAGRAYALGQPDDQSDTSPDSIGMLPVTRIKPHPEPIRIDGRFVDWLSRPELRSYRQDSMPVVIIQQNNTGIRQITPGDSVFWRKGGAQLDVVKTLLTQENLYFMASSYQQITPGTSIILRLHKTAPKEQQSKTADVTIEIPVVRRGGPVYLWPGSALDTEAGLPQTASGPGAGASPSAADPGNPDNPIYMGQYGASNFSVEAAISRAILEDFGFFNPEAQDGVIELSTGVSDAGIFEEFYYGLIPLAEVIQGGR</sequence>
<feature type="region of interest" description="Disordered" evidence="1">
    <location>
        <begin position="283"/>
        <end position="308"/>
    </location>
</feature>
<evidence type="ECO:0000313" key="4">
    <source>
        <dbReference type="Proteomes" id="UP000029692"/>
    </source>
</evidence>
<gene>
    <name evidence="3" type="ORF">DC28_00610</name>
</gene>
<accession>A0A098R1B0</accession>
<dbReference type="AlphaFoldDB" id="A0A098R1B0"/>
<dbReference type="Proteomes" id="UP000029692">
    <property type="component" value="Unassembled WGS sequence"/>
</dbReference>
<keyword evidence="2" id="KW-0732">Signal</keyword>
<organism evidence="3 4">
    <name type="scientific">Spirochaeta lutea</name>
    <dbReference type="NCBI Taxonomy" id="1480694"/>
    <lineage>
        <taxon>Bacteria</taxon>
        <taxon>Pseudomonadati</taxon>
        <taxon>Spirochaetota</taxon>
        <taxon>Spirochaetia</taxon>
        <taxon>Spirochaetales</taxon>
        <taxon>Spirochaetaceae</taxon>
        <taxon>Spirochaeta</taxon>
    </lineage>
</organism>
<evidence type="ECO:0000256" key="1">
    <source>
        <dbReference type="SAM" id="MobiDB-lite"/>
    </source>
</evidence>
<feature type="chain" id="PRO_5001946699" evidence="2">
    <location>
        <begin position="32"/>
        <end position="376"/>
    </location>
</feature>
<evidence type="ECO:0000313" key="3">
    <source>
        <dbReference type="EMBL" id="KGE73764.1"/>
    </source>
</evidence>
<keyword evidence="4" id="KW-1185">Reference proteome</keyword>
<proteinExistence type="predicted"/>